<protein>
    <submittedName>
        <fullName evidence="2">Uncharacterized protein</fullName>
    </submittedName>
</protein>
<evidence type="ECO:0000256" key="1">
    <source>
        <dbReference type="SAM" id="Phobius"/>
    </source>
</evidence>
<gene>
    <name evidence="2" type="ORF">NCTC13354_00444</name>
</gene>
<keyword evidence="3" id="KW-1185">Reference proteome</keyword>
<reference evidence="2 3" key="1">
    <citation type="submission" date="2018-12" db="EMBL/GenBank/DDBJ databases">
        <authorList>
            <consortium name="Pathogen Informatics"/>
        </authorList>
    </citation>
    <scope>NUCLEOTIDE SEQUENCE [LARGE SCALE GENOMIC DNA]</scope>
    <source>
        <strain evidence="2 3">NCTC13354</strain>
    </source>
</reference>
<name>A0A448PCU1_9ACTO</name>
<feature type="transmembrane region" description="Helical" evidence="1">
    <location>
        <begin position="12"/>
        <end position="31"/>
    </location>
</feature>
<proteinExistence type="predicted"/>
<dbReference type="RefSeq" id="WP_126415930.1">
    <property type="nucleotide sequence ID" value="NZ_LR134476.1"/>
</dbReference>
<dbReference type="EMBL" id="LR134476">
    <property type="protein sequence ID" value="VEI12750.1"/>
    <property type="molecule type" value="Genomic_DNA"/>
</dbReference>
<feature type="transmembrane region" description="Helical" evidence="1">
    <location>
        <begin position="37"/>
        <end position="56"/>
    </location>
</feature>
<evidence type="ECO:0000313" key="2">
    <source>
        <dbReference type="EMBL" id="VEI12750.1"/>
    </source>
</evidence>
<dbReference type="KEGG" id="tbw:NCTC13354_00444"/>
<organism evidence="2 3">
    <name type="scientific">Trueperella bialowiezensis</name>
    <dbReference type="NCBI Taxonomy" id="312285"/>
    <lineage>
        <taxon>Bacteria</taxon>
        <taxon>Bacillati</taxon>
        <taxon>Actinomycetota</taxon>
        <taxon>Actinomycetes</taxon>
        <taxon>Actinomycetales</taxon>
        <taxon>Actinomycetaceae</taxon>
        <taxon>Trueperella</taxon>
    </lineage>
</organism>
<keyword evidence="1" id="KW-0812">Transmembrane</keyword>
<evidence type="ECO:0000313" key="3">
    <source>
        <dbReference type="Proteomes" id="UP000269542"/>
    </source>
</evidence>
<dbReference type="Proteomes" id="UP000269542">
    <property type="component" value="Chromosome"/>
</dbReference>
<keyword evidence="1" id="KW-0472">Membrane</keyword>
<sequence>MSAWHRLFRESTFNPMMVVAFFALLFFAFVANSTERVILLVLAGLLAVAELSRACARRKHDASPDDTAAEDQ</sequence>
<dbReference type="AlphaFoldDB" id="A0A448PCU1"/>
<accession>A0A448PCU1</accession>
<keyword evidence="1" id="KW-1133">Transmembrane helix</keyword>